<comment type="function">
    <text evidence="10">Mitochondrial GTPase that catalyzes the GTP-dependent ribosomal translocation step during translation elongation. During this step, the ribosome changes from the pre-translocational (PRE) to the post-translocational (POST) state as the newly formed A-site-bound peptidyl-tRNA and P-site-bound deacylated tRNA move to the P and E sites, respectively. Catalyzes the coordinated movement of the two tRNA molecules, the mRNA and conformational changes in the ribosome.</text>
</comment>
<feature type="domain" description="Tr-type G" evidence="11">
    <location>
        <begin position="89"/>
        <end position="385"/>
    </location>
</feature>
<evidence type="ECO:0000256" key="6">
    <source>
        <dbReference type="ARBA" id="ARBA00022946"/>
    </source>
</evidence>
<dbReference type="SUPFAM" id="SSF52540">
    <property type="entry name" value="P-loop containing nucleoside triphosphate hydrolases"/>
    <property type="match status" value="1"/>
</dbReference>
<keyword evidence="13" id="KW-1185">Reference proteome</keyword>
<keyword evidence="3 10" id="KW-0547">Nucleotide-binding</keyword>
<dbReference type="PRINTS" id="PR00315">
    <property type="entry name" value="ELONGATNFCT"/>
</dbReference>
<dbReference type="SUPFAM" id="SSF54980">
    <property type="entry name" value="EF-G C-terminal domain-like"/>
    <property type="match status" value="2"/>
</dbReference>
<keyword evidence="4 10" id="KW-0251">Elongation factor</keyword>
<dbReference type="FunFam" id="3.40.50.300:FF:000558">
    <property type="entry name" value="Elongation factor G, mitochondrial"/>
    <property type="match status" value="1"/>
</dbReference>
<dbReference type="PROSITE" id="PS00301">
    <property type="entry name" value="G_TR_1"/>
    <property type="match status" value="1"/>
</dbReference>
<dbReference type="GO" id="GO:0003924">
    <property type="term" value="F:GTPase activity"/>
    <property type="evidence" value="ECO:0007669"/>
    <property type="project" value="UniProtKB-UniRule"/>
</dbReference>
<dbReference type="SMART" id="SM00889">
    <property type="entry name" value="EFG_IV"/>
    <property type="match status" value="1"/>
</dbReference>
<evidence type="ECO:0000256" key="1">
    <source>
        <dbReference type="ARBA" id="ARBA00004173"/>
    </source>
</evidence>
<dbReference type="InterPro" id="IPR009022">
    <property type="entry name" value="EFG_III"/>
</dbReference>
<dbReference type="CDD" id="cd01886">
    <property type="entry name" value="EF-G"/>
    <property type="match status" value="1"/>
</dbReference>
<comment type="similarity">
    <text evidence="2">Belongs to the TRAFAC class translation factor GTPase superfamily. Classic translation factor GTPase family. EF-G/EF-2 subfamily.</text>
</comment>
<dbReference type="CDD" id="cd04097">
    <property type="entry name" value="mtEFG1_C"/>
    <property type="match status" value="1"/>
</dbReference>
<dbReference type="GO" id="GO:0070125">
    <property type="term" value="P:mitochondrial translational elongation"/>
    <property type="evidence" value="ECO:0007669"/>
    <property type="project" value="UniProtKB-UniRule"/>
</dbReference>
<dbReference type="FunFam" id="2.40.30.10:FF:000022">
    <property type="entry name" value="Elongation factor G, mitochondrial"/>
    <property type="match status" value="1"/>
</dbReference>
<evidence type="ECO:0000313" key="13">
    <source>
        <dbReference type="Proteomes" id="UP000473826"/>
    </source>
</evidence>
<dbReference type="GO" id="GO:0005525">
    <property type="term" value="F:GTP binding"/>
    <property type="evidence" value="ECO:0007669"/>
    <property type="project" value="UniProtKB-UniRule"/>
</dbReference>
<reference evidence="12 13" key="1">
    <citation type="journal article" date="2019" name="PLoS Genet.">
        <title>Convergent evolution of linked mating-type loci in basidiomycete fungi.</title>
        <authorList>
            <person name="Sun S."/>
            <person name="Coelho M.A."/>
            <person name="Heitman J."/>
            <person name="Nowrousian M."/>
        </authorList>
    </citation>
    <scope>NUCLEOTIDE SEQUENCE [LARGE SCALE GENOMIC DNA]</scope>
    <source>
        <strain evidence="12 13">CBS 4282</strain>
    </source>
</reference>
<protein>
    <recommendedName>
        <fullName evidence="10">Elongation factor G, mitochondrial</fullName>
        <shortName evidence="10">EF-Gmt</shortName>
    </recommendedName>
    <alternativeName>
        <fullName evidence="10">Elongation factor G 1, mitochondrial</fullName>
        <shortName evidence="10">mEF-G 1</shortName>
    </alternativeName>
    <alternativeName>
        <fullName evidence="10">Elongation factor G1</fullName>
    </alternativeName>
</protein>
<dbReference type="InterPro" id="IPR004540">
    <property type="entry name" value="Transl_elong_EFG/EF2"/>
</dbReference>
<dbReference type="InterPro" id="IPR004161">
    <property type="entry name" value="EFTu-like_2"/>
</dbReference>
<comment type="function">
    <text evidence="9">Catalyzes the GTP-dependent ribosomal translocation step during translation elongation. During this step, the ribosome changes from the pre-translocational (PRE) to the post-translocational (POST) state as the newly formed A-site-bound peptidyl-tRNA and P-site-bound deacylated tRNA move to the P and E sites, respectively. Catalyzes the coordinated movement of the two tRNA molecules, the mRNA and conformational changes in the ribosome.</text>
</comment>
<evidence type="ECO:0000256" key="8">
    <source>
        <dbReference type="ARBA" id="ARBA00023134"/>
    </source>
</evidence>
<dbReference type="GO" id="GO:0005739">
    <property type="term" value="C:mitochondrion"/>
    <property type="evidence" value="ECO:0007669"/>
    <property type="project" value="UniProtKB-SubCell"/>
</dbReference>
<dbReference type="NCBIfam" id="TIGR00231">
    <property type="entry name" value="small_GTP"/>
    <property type="match status" value="1"/>
</dbReference>
<dbReference type="FunFam" id="3.30.70.240:FF:000015">
    <property type="entry name" value="Elongation factor G, mitochondrial"/>
    <property type="match status" value="1"/>
</dbReference>
<dbReference type="Pfam" id="PF00679">
    <property type="entry name" value="EFG_C"/>
    <property type="match status" value="1"/>
</dbReference>
<dbReference type="InterPro" id="IPR005517">
    <property type="entry name" value="Transl_elong_EFG/EF2_IV"/>
</dbReference>
<dbReference type="EMBL" id="QKWK01000003">
    <property type="protein sequence ID" value="TXT13153.1"/>
    <property type="molecule type" value="Genomic_DNA"/>
</dbReference>
<dbReference type="FunFam" id="3.30.230.10:FF:000003">
    <property type="entry name" value="Elongation factor G"/>
    <property type="match status" value="1"/>
</dbReference>
<dbReference type="HAMAP" id="MF_00054_B">
    <property type="entry name" value="EF_G_EF_2_B"/>
    <property type="match status" value="1"/>
</dbReference>
<dbReference type="Gene3D" id="2.40.30.10">
    <property type="entry name" value="Translation factors"/>
    <property type="match status" value="1"/>
</dbReference>
<dbReference type="InterPro" id="IPR035649">
    <property type="entry name" value="EFG_V"/>
</dbReference>
<feature type="binding site" evidence="10">
    <location>
        <begin position="98"/>
        <end position="105"/>
    </location>
    <ligand>
        <name>GTP</name>
        <dbReference type="ChEBI" id="CHEBI:37565"/>
    </ligand>
</feature>
<dbReference type="InterPro" id="IPR009000">
    <property type="entry name" value="Transl_B-barrel_sf"/>
</dbReference>
<feature type="binding site" evidence="10">
    <location>
        <begin position="237"/>
        <end position="240"/>
    </location>
    <ligand>
        <name>GTP</name>
        <dbReference type="ChEBI" id="CHEBI:37565"/>
    </ligand>
</feature>
<evidence type="ECO:0000256" key="4">
    <source>
        <dbReference type="ARBA" id="ARBA00022768"/>
    </source>
</evidence>
<dbReference type="InterPro" id="IPR014721">
    <property type="entry name" value="Ribsml_uS5_D2-typ_fold_subgr"/>
</dbReference>
<dbReference type="FunFam" id="3.30.70.870:FF:000001">
    <property type="entry name" value="Elongation factor G"/>
    <property type="match status" value="1"/>
</dbReference>
<dbReference type="OrthoDB" id="198619at2759"/>
<evidence type="ECO:0000256" key="2">
    <source>
        <dbReference type="ARBA" id="ARBA00005870"/>
    </source>
</evidence>
<dbReference type="NCBIfam" id="NF009381">
    <property type="entry name" value="PRK12740.1-5"/>
    <property type="match status" value="1"/>
</dbReference>
<dbReference type="InterPro" id="IPR027417">
    <property type="entry name" value="P-loop_NTPase"/>
</dbReference>
<evidence type="ECO:0000313" key="12">
    <source>
        <dbReference type="EMBL" id="TXT13153.1"/>
    </source>
</evidence>
<dbReference type="CDD" id="cd16262">
    <property type="entry name" value="EFG_III"/>
    <property type="match status" value="1"/>
</dbReference>
<sequence length="803" mass="88229">MSAVRLLSRSRLVAARSAAVPRVAVRAASLSTVAPRRPVAAARLAAPSLAVPRRWASAAAAEVEAEAPPEEWPERVLPVLTPADKKRLARQRNIGISAHIDSGKTTLTERVLYYTGRTKDIHEVRGRDGVGAKMDSMELEREKGITIQSAATFADWNAFPPPNEWTEGGAVPEKEKYAFNIIDTPGHVDFTIEVERALRVLDGAVLVLCSVSGVQSQTITVDRQMRRYNVPRIAFVNKMDRAGANPFRVVDQLRNKLRMNAAAVQVPIGAESDFSGVVDLIRMKAVYNEGVKGNVVVEKDEIPAEVKELAEAKRAELIEHLAEADEALSDKFLMEEEITELDIAQALRRATVGLKFTPVFMGSAIKNTGVQSMLDGVVAYLPDPSEVPAEANDTTLPAHAPAVPIVPAAEAPLLGLAFKLEEGKYGQLTYMRVYQGELKRGSLIYNARTGKKIKMARLVRMHADEMEDVDSIGSGEICAMFGVECSSGDTFTDGNTTLSMTSMFVPEPVISLSIRPDGTETPNFSRALNRFKKEDPTFRVHVDDESQETIISGMGELHLDIYVERMKREYNVACVTGKPRVAFRETITAPSTFEYTHKKQTGGAGQFARMKGRIEPMEFDPDTGKDTEFVNNVVGTNIPHNFMPAIDKGFQEALGRGQLTGHQITGVRFIVDDGAAHAVDSSELAFRLCTIGAFREAFAKAQPVILEPIMTVEVVAPIEFQGAVIGAMNQRKGTVVDTEVRDDEFTLVAEVSLNDMFGYSSQLRGQTAGKGEFSMEYKQHAPVLPNVQREMMDAYRKKQLERK</sequence>
<gene>
    <name evidence="10" type="primary">MEF1</name>
    <name evidence="12" type="ORF">VHUM_01554</name>
</gene>
<dbReference type="GO" id="GO:0003746">
    <property type="term" value="F:translation elongation factor activity"/>
    <property type="evidence" value="ECO:0007669"/>
    <property type="project" value="UniProtKB-UniRule"/>
</dbReference>
<dbReference type="Gene3D" id="3.30.230.10">
    <property type="match status" value="1"/>
</dbReference>
<dbReference type="Pfam" id="PF14492">
    <property type="entry name" value="EFG_III"/>
    <property type="match status" value="1"/>
</dbReference>
<feature type="binding site" evidence="10">
    <location>
        <begin position="183"/>
        <end position="187"/>
    </location>
    <ligand>
        <name>GTP</name>
        <dbReference type="ChEBI" id="CHEBI:37565"/>
    </ligand>
</feature>
<dbReference type="Pfam" id="PF00009">
    <property type="entry name" value="GTP_EFTU"/>
    <property type="match status" value="1"/>
</dbReference>
<name>A0A7D8Z602_VANHU</name>
<comment type="subcellular location">
    <subcellularLocation>
        <location evidence="1 10">Mitochondrion</location>
    </subcellularLocation>
</comment>
<dbReference type="Gene3D" id="3.30.70.240">
    <property type="match status" value="1"/>
</dbReference>
<dbReference type="NCBIfam" id="TIGR00484">
    <property type="entry name" value="EF-G"/>
    <property type="match status" value="1"/>
</dbReference>
<dbReference type="InterPro" id="IPR031157">
    <property type="entry name" value="G_TR_CS"/>
</dbReference>
<dbReference type="Pfam" id="PF03144">
    <property type="entry name" value="GTP_EFTU_D2"/>
    <property type="match status" value="1"/>
</dbReference>
<dbReference type="InterPro" id="IPR020568">
    <property type="entry name" value="Ribosomal_Su5_D2-typ_SF"/>
</dbReference>
<dbReference type="SMART" id="SM00838">
    <property type="entry name" value="EFG_C"/>
    <property type="match status" value="1"/>
</dbReference>
<evidence type="ECO:0000259" key="11">
    <source>
        <dbReference type="PROSITE" id="PS51722"/>
    </source>
</evidence>
<dbReference type="InterPro" id="IPR000795">
    <property type="entry name" value="T_Tr_GTP-bd_dom"/>
</dbReference>
<dbReference type="Pfam" id="PF03764">
    <property type="entry name" value="EFG_IV"/>
    <property type="match status" value="1"/>
</dbReference>
<dbReference type="InterPro" id="IPR041095">
    <property type="entry name" value="EFG_II"/>
</dbReference>
<dbReference type="AlphaFoldDB" id="A0A7D8Z602"/>
<evidence type="ECO:0000256" key="10">
    <source>
        <dbReference type="HAMAP-Rule" id="MF_03061"/>
    </source>
</evidence>
<comment type="caution">
    <text evidence="12">The sequence shown here is derived from an EMBL/GenBank/DDBJ whole genome shotgun (WGS) entry which is preliminary data.</text>
</comment>
<dbReference type="Proteomes" id="UP000473826">
    <property type="component" value="Unassembled WGS sequence"/>
</dbReference>
<evidence type="ECO:0000256" key="5">
    <source>
        <dbReference type="ARBA" id="ARBA00022917"/>
    </source>
</evidence>
<dbReference type="InterPro" id="IPR000640">
    <property type="entry name" value="EFG_V-like"/>
</dbReference>
<organism evidence="12 13">
    <name type="scientific">Vanrija humicola</name>
    <name type="common">Yeast</name>
    <name type="synonym">Cryptococcus humicola</name>
    <dbReference type="NCBI Taxonomy" id="5417"/>
    <lineage>
        <taxon>Eukaryota</taxon>
        <taxon>Fungi</taxon>
        <taxon>Dikarya</taxon>
        <taxon>Basidiomycota</taxon>
        <taxon>Agaricomycotina</taxon>
        <taxon>Tremellomycetes</taxon>
        <taxon>Trichosporonales</taxon>
        <taxon>Trichosporonaceae</taxon>
        <taxon>Vanrija</taxon>
    </lineage>
</organism>
<dbReference type="PANTHER" id="PTHR43636">
    <property type="entry name" value="ELONGATION FACTOR G, MITOCHONDRIAL"/>
    <property type="match status" value="1"/>
</dbReference>
<dbReference type="CDD" id="cd04091">
    <property type="entry name" value="mtEFG1_II_like"/>
    <property type="match status" value="1"/>
</dbReference>
<comment type="similarity">
    <text evidence="10">Belongs to the GTP-binding elongation factor family. EF-G/EF-2 subfamily.</text>
</comment>
<dbReference type="InterPro" id="IPR047872">
    <property type="entry name" value="EFG_IV"/>
</dbReference>
<keyword evidence="8 10" id="KW-0342">GTP-binding</keyword>
<dbReference type="Gene3D" id="3.40.50.300">
    <property type="entry name" value="P-loop containing nucleotide triphosphate hydrolases"/>
    <property type="match status" value="1"/>
</dbReference>
<accession>A0A7D8Z602</accession>
<evidence type="ECO:0000256" key="7">
    <source>
        <dbReference type="ARBA" id="ARBA00023128"/>
    </source>
</evidence>
<keyword evidence="7 10" id="KW-0496">Mitochondrion</keyword>
<proteinExistence type="inferred from homology"/>
<dbReference type="Gene3D" id="3.30.70.870">
    <property type="entry name" value="Elongation Factor G (Translational Gtpase), domain 3"/>
    <property type="match status" value="1"/>
</dbReference>
<dbReference type="InterPro" id="IPR035647">
    <property type="entry name" value="EFG_III/V"/>
</dbReference>
<keyword evidence="5 10" id="KW-0648">Protein biosynthesis</keyword>
<comment type="pathway">
    <text evidence="10">Protein biosynthesis; polypeptide chain elongation.</text>
</comment>
<dbReference type="CDD" id="cd01434">
    <property type="entry name" value="EFG_mtEFG1_IV"/>
    <property type="match status" value="1"/>
</dbReference>
<dbReference type="PANTHER" id="PTHR43636:SF2">
    <property type="entry name" value="ELONGATION FACTOR G, MITOCHONDRIAL"/>
    <property type="match status" value="1"/>
</dbReference>
<keyword evidence="6" id="KW-0809">Transit peptide</keyword>
<dbReference type="PROSITE" id="PS51722">
    <property type="entry name" value="G_TR_2"/>
    <property type="match status" value="1"/>
</dbReference>
<dbReference type="UniPathway" id="UPA00345"/>
<dbReference type="InterPro" id="IPR005225">
    <property type="entry name" value="Small_GTP-bd"/>
</dbReference>
<dbReference type="SUPFAM" id="SSF54211">
    <property type="entry name" value="Ribosomal protein S5 domain 2-like"/>
    <property type="match status" value="1"/>
</dbReference>
<dbReference type="SUPFAM" id="SSF50447">
    <property type="entry name" value="Translation proteins"/>
    <property type="match status" value="1"/>
</dbReference>
<evidence type="ECO:0000256" key="3">
    <source>
        <dbReference type="ARBA" id="ARBA00022741"/>
    </source>
</evidence>
<evidence type="ECO:0000256" key="9">
    <source>
        <dbReference type="ARBA" id="ARBA00024731"/>
    </source>
</evidence>